<keyword evidence="4" id="KW-1185">Reference proteome</keyword>
<accession>A0A8H5C3P5</accession>
<sequence>MRAALEANRMEAEEDEEEEEKVEWGGLLGFAIVMGADWPQGPHHNRNSSPDRAVSVLLVTRFLSAGLAAALVGVWADQHSRRKHYLVFCIPYTLACVSHPSGSSPPPSPPPPLHEAPASFPTIMGRSTLTNGLVATAARVVSNQLDRRVTGSSSLLSLRVWVSLGLDGTWAENGAAVVDRWTPTSSRPVLLVLGLTRPASRAAHTPSSSSECPLCKKAAPSLAFPSAHIFSAFTISTMLGSLIYTTLTALSRGALQDPRRTGVPSGLEYTSACQPVSVEVCL</sequence>
<dbReference type="OrthoDB" id="263957at2759"/>
<protein>
    <submittedName>
        <fullName evidence="3">Uncharacterized protein</fullName>
    </submittedName>
</protein>
<evidence type="ECO:0000313" key="4">
    <source>
        <dbReference type="Proteomes" id="UP000541558"/>
    </source>
</evidence>
<dbReference type="Pfam" id="PF05631">
    <property type="entry name" value="MFS_5"/>
    <property type="match status" value="1"/>
</dbReference>
<proteinExistence type="predicted"/>
<dbReference type="GO" id="GO:0015098">
    <property type="term" value="F:molybdate ion transmembrane transporter activity"/>
    <property type="evidence" value="ECO:0007669"/>
    <property type="project" value="InterPro"/>
</dbReference>
<evidence type="ECO:0000256" key="2">
    <source>
        <dbReference type="SAM" id="Phobius"/>
    </source>
</evidence>
<evidence type="ECO:0000256" key="1">
    <source>
        <dbReference type="SAM" id="MobiDB-lite"/>
    </source>
</evidence>
<keyword evidence="2" id="KW-0812">Transmembrane</keyword>
<feature type="compositionally biased region" description="Pro residues" evidence="1">
    <location>
        <begin position="103"/>
        <end position="114"/>
    </location>
</feature>
<feature type="region of interest" description="Disordered" evidence="1">
    <location>
        <begin position="99"/>
        <end position="119"/>
    </location>
</feature>
<dbReference type="Proteomes" id="UP000541558">
    <property type="component" value="Unassembled WGS sequence"/>
</dbReference>
<gene>
    <name evidence="3" type="ORF">D9611_012000</name>
</gene>
<dbReference type="AlphaFoldDB" id="A0A8H5C3P5"/>
<feature type="transmembrane region" description="Helical" evidence="2">
    <location>
        <begin position="53"/>
        <end position="76"/>
    </location>
</feature>
<dbReference type="InterPro" id="IPR008509">
    <property type="entry name" value="MOT2/MFSD5"/>
</dbReference>
<keyword evidence="2" id="KW-0472">Membrane</keyword>
<reference evidence="3 4" key="1">
    <citation type="journal article" date="2020" name="ISME J.">
        <title>Uncovering the hidden diversity of litter-decomposition mechanisms in mushroom-forming fungi.</title>
        <authorList>
            <person name="Floudas D."/>
            <person name="Bentzer J."/>
            <person name="Ahren D."/>
            <person name="Johansson T."/>
            <person name="Persson P."/>
            <person name="Tunlid A."/>
        </authorList>
    </citation>
    <scope>NUCLEOTIDE SEQUENCE [LARGE SCALE GENOMIC DNA]</scope>
    <source>
        <strain evidence="3 4">CBS 175.51</strain>
    </source>
</reference>
<evidence type="ECO:0000313" key="3">
    <source>
        <dbReference type="EMBL" id="KAF5334655.1"/>
    </source>
</evidence>
<feature type="transmembrane region" description="Helical" evidence="2">
    <location>
        <begin position="229"/>
        <end position="250"/>
    </location>
</feature>
<dbReference type="EMBL" id="JAACJK010000067">
    <property type="protein sequence ID" value="KAF5334655.1"/>
    <property type="molecule type" value="Genomic_DNA"/>
</dbReference>
<name>A0A8H5C3P5_9AGAR</name>
<comment type="caution">
    <text evidence="3">The sequence shown here is derived from an EMBL/GenBank/DDBJ whole genome shotgun (WGS) entry which is preliminary data.</text>
</comment>
<dbReference type="GO" id="GO:0016020">
    <property type="term" value="C:membrane"/>
    <property type="evidence" value="ECO:0007669"/>
    <property type="project" value="InterPro"/>
</dbReference>
<organism evidence="3 4">
    <name type="scientific">Ephemerocybe angulata</name>
    <dbReference type="NCBI Taxonomy" id="980116"/>
    <lineage>
        <taxon>Eukaryota</taxon>
        <taxon>Fungi</taxon>
        <taxon>Dikarya</taxon>
        <taxon>Basidiomycota</taxon>
        <taxon>Agaricomycotina</taxon>
        <taxon>Agaricomycetes</taxon>
        <taxon>Agaricomycetidae</taxon>
        <taxon>Agaricales</taxon>
        <taxon>Agaricineae</taxon>
        <taxon>Psathyrellaceae</taxon>
        <taxon>Ephemerocybe</taxon>
    </lineage>
</organism>
<keyword evidence="2" id="KW-1133">Transmembrane helix</keyword>
<feature type="region of interest" description="Disordered" evidence="1">
    <location>
        <begin position="1"/>
        <end position="20"/>
    </location>
</feature>